<dbReference type="Gene3D" id="1.20.120.450">
    <property type="entry name" value="dinb family like domain"/>
    <property type="match status" value="1"/>
</dbReference>
<reference evidence="1 2" key="1">
    <citation type="journal article" date="2013" name="ISME J.">
        <title>Comparative genomics of pathogenic lineages of Vibrio nigripulchritudo identifies virulence-associated traits.</title>
        <authorList>
            <person name="Goudenege D."/>
            <person name="Labreuche Y."/>
            <person name="Krin E."/>
            <person name="Ansquer D."/>
            <person name="Mangenot S."/>
            <person name="Calteau A."/>
            <person name="Medigue C."/>
            <person name="Mazel D."/>
            <person name="Polz M.F."/>
            <person name="Le Roux F."/>
        </authorList>
    </citation>
    <scope>NUCLEOTIDE SEQUENCE [LARGE SCALE GENOMIC DNA]</scope>
    <source>
        <strain evidence="1 2">SOn1</strain>
    </source>
</reference>
<dbReference type="PANTHER" id="PTHR36922">
    <property type="entry name" value="BLL2446 PROTEIN"/>
    <property type="match status" value="1"/>
</dbReference>
<evidence type="ECO:0000313" key="1">
    <source>
        <dbReference type="EMBL" id="CCO47332.1"/>
    </source>
</evidence>
<dbReference type="PANTHER" id="PTHR36922:SF1">
    <property type="entry name" value="DUF1993 DOMAIN-CONTAINING PROTEIN"/>
    <property type="match status" value="1"/>
</dbReference>
<dbReference type="Proteomes" id="UP000018211">
    <property type="component" value="Unassembled WGS sequence"/>
</dbReference>
<proteinExistence type="predicted"/>
<dbReference type="InterPro" id="IPR034660">
    <property type="entry name" value="DinB/YfiT-like"/>
</dbReference>
<dbReference type="Pfam" id="PF09351">
    <property type="entry name" value="DUF1993"/>
    <property type="match status" value="1"/>
</dbReference>
<dbReference type="RefSeq" id="WP_022612175.1">
    <property type="nucleotide sequence ID" value="NZ_LK391965.1"/>
</dbReference>
<evidence type="ECO:0000313" key="2">
    <source>
        <dbReference type="Proteomes" id="UP000018211"/>
    </source>
</evidence>
<organism evidence="1 2">
    <name type="scientific">Vibrio nigripulchritudo SOn1</name>
    <dbReference type="NCBI Taxonomy" id="1238450"/>
    <lineage>
        <taxon>Bacteria</taxon>
        <taxon>Pseudomonadati</taxon>
        <taxon>Pseudomonadota</taxon>
        <taxon>Gammaproteobacteria</taxon>
        <taxon>Vibrionales</taxon>
        <taxon>Vibrionaceae</taxon>
        <taxon>Vibrio</taxon>
    </lineage>
</organism>
<gene>
    <name evidence="1" type="ORF">VIBNISOn1_30022</name>
</gene>
<evidence type="ECO:0008006" key="3">
    <source>
        <dbReference type="Google" id="ProtNLM"/>
    </source>
</evidence>
<dbReference type="EMBL" id="CAOF01000120">
    <property type="protein sequence ID" value="CCO47332.1"/>
    <property type="molecule type" value="Genomic_DNA"/>
</dbReference>
<accession>A0AAV2VS11</accession>
<dbReference type="AlphaFoldDB" id="A0AAV2VS11"/>
<protein>
    <recommendedName>
        <fullName evidence="3">DUF1993 domain-containing protein</fullName>
    </recommendedName>
</protein>
<name>A0AAV2VS11_9VIBR</name>
<comment type="caution">
    <text evidence="1">The sequence shown here is derived from an EMBL/GenBank/DDBJ whole genome shotgun (WGS) entry which is preliminary data.</text>
</comment>
<dbReference type="InterPro" id="IPR018531">
    <property type="entry name" value="DUF1993"/>
</dbReference>
<dbReference type="SUPFAM" id="SSF109854">
    <property type="entry name" value="DinB/YfiT-like putative metalloenzymes"/>
    <property type="match status" value="1"/>
</dbReference>
<sequence>MKKVFMRYLTQLKVILLKVPSDTLQCSLSEGMFPLETHAKIATNFALRGYCPLLGIEVISFDQRESGLASLITQIDETLSYLKQAPDIKPFDDNVMLQDRAGFADVSLPQSEFISLYIVPNLLFHMSMVYAIAKSNGVELGKGDFDGLHEYPKGFHFVK</sequence>